<protein>
    <submittedName>
        <fullName evidence="3">GTPase Rab6/YPT6/Ryh1, small G protein superfamily</fullName>
    </submittedName>
</protein>
<dbReference type="PRINTS" id="PR00449">
    <property type="entry name" value="RASTRNSFRMNG"/>
</dbReference>
<keyword evidence="4" id="KW-1185">Reference proteome</keyword>
<dbReference type="NCBIfam" id="TIGR00231">
    <property type="entry name" value="small_GTP"/>
    <property type="match status" value="1"/>
</dbReference>
<dbReference type="SMART" id="SM00175">
    <property type="entry name" value="RAB"/>
    <property type="match status" value="1"/>
</dbReference>
<name>A0A0R0LZH3_9MICR</name>
<evidence type="ECO:0000256" key="2">
    <source>
        <dbReference type="ARBA" id="ARBA00023134"/>
    </source>
</evidence>
<dbReference type="PROSITE" id="PS51419">
    <property type="entry name" value="RAB"/>
    <property type="match status" value="1"/>
</dbReference>
<proteinExistence type="predicted"/>
<dbReference type="Pfam" id="PF00071">
    <property type="entry name" value="Ras"/>
    <property type="match status" value="1"/>
</dbReference>
<dbReference type="AlphaFoldDB" id="A0A0R0LZH3"/>
<accession>A0A0R0LZH3</accession>
<dbReference type="SMART" id="SM00176">
    <property type="entry name" value="RAN"/>
    <property type="match status" value="1"/>
</dbReference>
<dbReference type="InterPro" id="IPR027417">
    <property type="entry name" value="P-loop_NTPase"/>
</dbReference>
<dbReference type="SUPFAM" id="SSF52540">
    <property type="entry name" value="P-loop containing nucleoside triphosphate hydrolases"/>
    <property type="match status" value="1"/>
</dbReference>
<sequence>MTTASPKYKIVFLGDQSVGKTTLISQMTNRELDQNYQPTIGIDFTSTKINYNGKIACLQFWDTAGQERFNSLIPNYTRSSFIAIIMFDLKHMDSFNHLDHWIKDLVLINDPDRLINIIIVGNKKDLITDQEREEIKIRGVEKSKEYKGKYFETCSLNYKDITDLNEYIKELVLKDLESGNLGNDEDIVDIHSQKKGCC</sequence>
<keyword evidence="2" id="KW-0342">GTP-binding</keyword>
<dbReference type="OrthoDB" id="9989112at2759"/>
<comment type="caution">
    <text evidence="3">The sequence shown here is derived from an EMBL/GenBank/DDBJ whole genome shotgun (WGS) entry which is preliminary data.</text>
</comment>
<dbReference type="VEuPathDB" id="MicrosporidiaDB:M153_11628000192"/>
<dbReference type="FunFam" id="3.40.50.300:FF:001447">
    <property type="entry name" value="Ras-related protein Rab-1B"/>
    <property type="match status" value="1"/>
</dbReference>
<dbReference type="GO" id="GO:0003924">
    <property type="term" value="F:GTPase activity"/>
    <property type="evidence" value="ECO:0007669"/>
    <property type="project" value="InterPro"/>
</dbReference>
<dbReference type="GO" id="GO:0005525">
    <property type="term" value="F:GTP binding"/>
    <property type="evidence" value="ECO:0007669"/>
    <property type="project" value="UniProtKB-KW"/>
</dbReference>
<dbReference type="InterPro" id="IPR005225">
    <property type="entry name" value="Small_GTP-bd"/>
</dbReference>
<evidence type="ECO:0000313" key="4">
    <source>
        <dbReference type="Proteomes" id="UP000051530"/>
    </source>
</evidence>
<dbReference type="Proteomes" id="UP000051530">
    <property type="component" value="Unassembled WGS sequence"/>
</dbReference>
<dbReference type="InterPro" id="IPR050227">
    <property type="entry name" value="Rab"/>
</dbReference>
<dbReference type="SMART" id="SM00174">
    <property type="entry name" value="RHO"/>
    <property type="match status" value="1"/>
</dbReference>
<dbReference type="PANTHER" id="PTHR47977">
    <property type="entry name" value="RAS-RELATED PROTEIN RAB"/>
    <property type="match status" value="1"/>
</dbReference>
<keyword evidence="1" id="KW-0547">Nucleotide-binding</keyword>
<reference evidence="3 4" key="1">
    <citation type="submission" date="2015-07" db="EMBL/GenBank/DDBJ databases">
        <title>The genome of Pseudoloma neurophilia, a relevant intracellular parasite of the zebrafish.</title>
        <authorList>
            <person name="Ndikumana S."/>
            <person name="Pelin A."/>
            <person name="Sanders J."/>
            <person name="Corradi N."/>
        </authorList>
    </citation>
    <scope>NUCLEOTIDE SEQUENCE [LARGE SCALE GENOMIC DNA]</scope>
    <source>
        <strain evidence="3 4">MK1</strain>
    </source>
</reference>
<organism evidence="3 4">
    <name type="scientific">Pseudoloma neurophilia</name>
    <dbReference type="NCBI Taxonomy" id="146866"/>
    <lineage>
        <taxon>Eukaryota</taxon>
        <taxon>Fungi</taxon>
        <taxon>Fungi incertae sedis</taxon>
        <taxon>Microsporidia</taxon>
        <taxon>Pseudoloma</taxon>
    </lineage>
</organism>
<dbReference type="EMBL" id="LGUB01001197">
    <property type="protein sequence ID" value="KRH92113.1"/>
    <property type="molecule type" value="Genomic_DNA"/>
</dbReference>
<evidence type="ECO:0000313" key="3">
    <source>
        <dbReference type="EMBL" id="KRH92113.1"/>
    </source>
</evidence>
<dbReference type="InterPro" id="IPR001806">
    <property type="entry name" value="Small_GTPase"/>
</dbReference>
<dbReference type="Gene3D" id="3.40.50.300">
    <property type="entry name" value="P-loop containing nucleotide triphosphate hydrolases"/>
    <property type="match status" value="1"/>
</dbReference>
<evidence type="ECO:0000256" key="1">
    <source>
        <dbReference type="ARBA" id="ARBA00022741"/>
    </source>
</evidence>
<gene>
    <name evidence="3" type="ORF">M153_11628000192</name>
</gene>
<dbReference type="SMART" id="SM00173">
    <property type="entry name" value="RAS"/>
    <property type="match status" value="1"/>
</dbReference>
<dbReference type="PROSITE" id="PS51421">
    <property type="entry name" value="RAS"/>
    <property type="match status" value="1"/>
</dbReference>